<comment type="subcellular location">
    <subcellularLocation>
        <location evidence="2">Chromosome</location>
        <location evidence="2">Centromere</location>
    </subcellularLocation>
    <subcellularLocation>
        <location evidence="1">Nucleus</location>
    </subcellularLocation>
</comment>
<evidence type="ECO:0000256" key="1">
    <source>
        <dbReference type="ARBA" id="ARBA00004123"/>
    </source>
</evidence>
<dbReference type="GO" id="GO:0000775">
    <property type="term" value="C:chromosome, centromeric region"/>
    <property type="evidence" value="ECO:0007669"/>
    <property type="project" value="UniProtKB-SubCell"/>
</dbReference>
<dbReference type="EMBL" id="JABSTV010001250">
    <property type="protein sequence ID" value="KAH7955708.1"/>
    <property type="molecule type" value="Genomic_DNA"/>
</dbReference>
<keyword evidence="4" id="KW-0158">Chromosome</keyword>
<evidence type="ECO:0000256" key="8">
    <source>
        <dbReference type="SAM" id="Coils"/>
    </source>
</evidence>
<evidence type="ECO:0000313" key="10">
    <source>
        <dbReference type="Proteomes" id="UP000821837"/>
    </source>
</evidence>
<evidence type="ECO:0000256" key="3">
    <source>
        <dbReference type="ARBA" id="ARBA00005795"/>
    </source>
</evidence>
<dbReference type="GO" id="GO:0051382">
    <property type="term" value="P:kinetochore assembly"/>
    <property type="evidence" value="ECO:0007669"/>
    <property type="project" value="InterPro"/>
</dbReference>
<keyword evidence="5 8" id="KW-0175">Coiled coil</keyword>
<organism evidence="9 10">
    <name type="scientific">Rhipicephalus sanguineus</name>
    <name type="common">Brown dog tick</name>
    <name type="synonym">Ixodes sanguineus</name>
    <dbReference type="NCBI Taxonomy" id="34632"/>
    <lineage>
        <taxon>Eukaryota</taxon>
        <taxon>Metazoa</taxon>
        <taxon>Ecdysozoa</taxon>
        <taxon>Arthropoda</taxon>
        <taxon>Chelicerata</taxon>
        <taxon>Arachnida</taxon>
        <taxon>Acari</taxon>
        <taxon>Parasitiformes</taxon>
        <taxon>Ixodida</taxon>
        <taxon>Ixodoidea</taxon>
        <taxon>Ixodidae</taxon>
        <taxon>Rhipicephalinae</taxon>
        <taxon>Rhipicephalus</taxon>
        <taxon>Rhipicephalus</taxon>
    </lineage>
</organism>
<comment type="similarity">
    <text evidence="3">Belongs to the CENP-K/MCM22 family.</text>
</comment>
<evidence type="ECO:0000256" key="4">
    <source>
        <dbReference type="ARBA" id="ARBA00022454"/>
    </source>
</evidence>
<keyword evidence="10" id="KW-1185">Reference proteome</keyword>
<evidence type="ECO:0000256" key="5">
    <source>
        <dbReference type="ARBA" id="ARBA00023054"/>
    </source>
</evidence>
<dbReference type="VEuPathDB" id="VectorBase:RSAN_031500"/>
<dbReference type="PANTHER" id="PTHR14401:SF6">
    <property type="entry name" value="CENTROMERE PROTEIN K"/>
    <property type="match status" value="1"/>
</dbReference>
<dbReference type="GO" id="GO:0000070">
    <property type="term" value="P:mitotic sister chromatid segregation"/>
    <property type="evidence" value="ECO:0007669"/>
    <property type="project" value="TreeGrafter"/>
</dbReference>
<dbReference type="GO" id="GO:0005634">
    <property type="term" value="C:nucleus"/>
    <property type="evidence" value="ECO:0007669"/>
    <property type="project" value="UniProtKB-SubCell"/>
</dbReference>
<dbReference type="AlphaFoldDB" id="A0A9D4PTY7"/>
<accession>A0A9D4PTY7</accession>
<dbReference type="PANTHER" id="PTHR14401">
    <property type="entry name" value="CENTROMERE PROTEIN K"/>
    <property type="match status" value="1"/>
</dbReference>
<name>A0A9D4PTY7_RHISA</name>
<feature type="coiled-coil region" evidence="8">
    <location>
        <begin position="69"/>
        <end position="110"/>
    </location>
</feature>
<dbReference type="InterPro" id="IPR020993">
    <property type="entry name" value="Centromere_CenpK"/>
</dbReference>
<dbReference type="Pfam" id="PF11802">
    <property type="entry name" value="CENP-K"/>
    <property type="match status" value="1"/>
</dbReference>
<sequence length="216" mass="24817">MSEEESEKDPILVVRAAALEDELRELQQAPATAPLDADYDPRFMKAYRELTAGRVPNAIPKPLLRDRLLQSLRNEQEGLKRVLARYTDQIKAAEAEIAGLEDHNKAVAATKDETPPVPNEYHALKKLTTSRQRQICKYLQHFYVLPQQLRHSTACNYLTLSEIFDRLLEASANRPEERYIELSVEFWPPHVQVLLSANLVERHPDGGNRIRLRDWG</sequence>
<reference evidence="9" key="1">
    <citation type="journal article" date="2020" name="Cell">
        <title>Large-Scale Comparative Analyses of Tick Genomes Elucidate Their Genetic Diversity and Vector Capacities.</title>
        <authorList>
            <consortium name="Tick Genome and Microbiome Consortium (TIGMIC)"/>
            <person name="Jia N."/>
            <person name="Wang J."/>
            <person name="Shi W."/>
            <person name="Du L."/>
            <person name="Sun Y."/>
            <person name="Zhan W."/>
            <person name="Jiang J.F."/>
            <person name="Wang Q."/>
            <person name="Zhang B."/>
            <person name="Ji P."/>
            <person name="Bell-Sakyi L."/>
            <person name="Cui X.M."/>
            <person name="Yuan T.T."/>
            <person name="Jiang B.G."/>
            <person name="Yang W.F."/>
            <person name="Lam T.T."/>
            <person name="Chang Q.C."/>
            <person name="Ding S.J."/>
            <person name="Wang X.J."/>
            <person name="Zhu J.G."/>
            <person name="Ruan X.D."/>
            <person name="Zhao L."/>
            <person name="Wei J.T."/>
            <person name="Ye R.Z."/>
            <person name="Que T.C."/>
            <person name="Du C.H."/>
            <person name="Zhou Y.H."/>
            <person name="Cheng J.X."/>
            <person name="Dai P.F."/>
            <person name="Guo W.B."/>
            <person name="Han X.H."/>
            <person name="Huang E.J."/>
            <person name="Li L.F."/>
            <person name="Wei W."/>
            <person name="Gao Y.C."/>
            <person name="Liu J.Z."/>
            <person name="Shao H.Z."/>
            <person name="Wang X."/>
            <person name="Wang C.C."/>
            <person name="Yang T.C."/>
            <person name="Huo Q.B."/>
            <person name="Li W."/>
            <person name="Chen H.Y."/>
            <person name="Chen S.E."/>
            <person name="Zhou L.G."/>
            <person name="Ni X.B."/>
            <person name="Tian J.H."/>
            <person name="Sheng Y."/>
            <person name="Liu T."/>
            <person name="Pan Y.S."/>
            <person name="Xia L.Y."/>
            <person name="Li J."/>
            <person name="Zhao F."/>
            <person name="Cao W.C."/>
        </authorList>
    </citation>
    <scope>NUCLEOTIDE SEQUENCE</scope>
    <source>
        <strain evidence="9">Rsan-2018</strain>
    </source>
</reference>
<comment type="caution">
    <text evidence="9">The sequence shown here is derived from an EMBL/GenBank/DDBJ whole genome shotgun (WGS) entry which is preliminary data.</text>
</comment>
<reference evidence="9" key="2">
    <citation type="submission" date="2021-09" db="EMBL/GenBank/DDBJ databases">
        <authorList>
            <person name="Jia N."/>
            <person name="Wang J."/>
            <person name="Shi W."/>
            <person name="Du L."/>
            <person name="Sun Y."/>
            <person name="Zhan W."/>
            <person name="Jiang J."/>
            <person name="Wang Q."/>
            <person name="Zhang B."/>
            <person name="Ji P."/>
            <person name="Sakyi L.B."/>
            <person name="Cui X."/>
            <person name="Yuan T."/>
            <person name="Jiang B."/>
            <person name="Yang W."/>
            <person name="Lam T.T.-Y."/>
            <person name="Chang Q."/>
            <person name="Ding S."/>
            <person name="Wang X."/>
            <person name="Zhu J."/>
            <person name="Ruan X."/>
            <person name="Zhao L."/>
            <person name="Wei J."/>
            <person name="Que T."/>
            <person name="Du C."/>
            <person name="Cheng J."/>
            <person name="Dai P."/>
            <person name="Han X."/>
            <person name="Huang E."/>
            <person name="Gao Y."/>
            <person name="Liu J."/>
            <person name="Shao H."/>
            <person name="Ye R."/>
            <person name="Li L."/>
            <person name="Wei W."/>
            <person name="Wang X."/>
            <person name="Wang C."/>
            <person name="Huo Q."/>
            <person name="Li W."/>
            <person name="Guo W."/>
            <person name="Chen H."/>
            <person name="Chen S."/>
            <person name="Zhou L."/>
            <person name="Zhou L."/>
            <person name="Ni X."/>
            <person name="Tian J."/>
            <person name="Zhou Y."/>
            <person name="Sheng Y."/>
            <person name="Liu T."/>
            <person name="Pan Y."/>
            <person name="Xia L."/>
            <person name="Li J."/>
            <person name="Zhao F."/>
            <person name="Cao W."/>
        </authorList>
    </citation>
    <scope>NUCLEOTIDE SEQUENCE</scope>
    <source>
        <strain evidence="9">Rsan-2018</strain>
        <tissue evidence="9">Larvae</tissue>
    </source>
</reference>
<dbReference type="Proteomes" id="UP000821837">
    <property type="component" value="Unassembled WGS sequence"/>
</dbReference>
<proteinExistence type="inferred from homology"/>
<evidence type="ECO:0000313" key="9">
    <source>
        <dbReference type="EMBL" id="KAH7955708.1"/>
    </source>
</evidence>
<keyword evidence="6" id="KW-0539">Nucleus</keyword>
<evidence type="ECO:0000256" key="2">
    <source>
        <dbReference type="ARBA" id="ARBA00004584"/>
    </source>
</evidence>
<evidence type="ECO:0000256" key="7">
    <source>
        <dbReference type="ARBA" id="ARBA00023328"/>
    </source>
</evidence>
<keyword evidence="7" id="KW-0137">Centromere</keyword>
<evidence type="ECO:0000256" key="6">
    <source>
        <dbReference type="ARBA" id="ARBA00023242"/>
    </source>
</evidence>
<gene>
    <name evidence="9" type="ORF">HPB52_003283</name>
</gene>
<protein>
    <submittedName>
        <fullName evidence="9">Uncharacterized protein</fullName>
    </submittedName>
</protein>